<comment type="caution">
    <text evidence="1">The sequence shown here is derived from an EMBL/GenBank/DDBJ whole genome shotgun (WGS) entry which is preliminary data.</text>
</comment>
<dbReference type="EMBL" id="BMAW01089375">
    <property type="protein sequence ID" value="GFS39524.1"/>
    <property type="molecule type" value="Genomic_DNA"/>
</dbReference>
<dbReference type="AlphaFoldDB" id="A0A8X6JVQ7"/>
<sequence>MNYLTNQAYDKLCQKIANSHMTHAAEKINAGVIQLLPECSWIPGNSSGIPGPEVDFGWKYPRKWNPAKDVFRRKDEKDRFVETVWSRLG</sequence>
<accession>A0A8X6JVQ7</accession>
<reference evidence="1" key="1">
    <citation type="submission" date="2020-08" db="EMBL/GenBank/DDBJ databases">
        <title>Multicomponent nature underlies the extraordinary mechanical properties of spider dragline silk.</title>
        <authorList>
            <person name="Kono N."/>
            <person name="Nakamura H."/>
            <person name="Mori M."/>
            <person name="Yoshida Y."/>
            <person name="Ohtoshi R."/>
            <person name="Malay A.D."/>
            <person name="Moran D.A.P."/>
            <person name="Tomita M."/>
            <person name="Numata K."/>
            <person name="Arakawa K."/>
        </authorList>
    </citation>
    <scope>NUCLEOTIDE SEQUENCE</scope>
</reference>
<evidence type="ECO:0000313" key="2">
    <source>
        <dbReference type="Proteomes" id="UP000887013"/>
    </source>
</evidence>
<name>A0A8X6JVQ7_NEPPI</name>
<dbReference type="Proteomes" id="UP000887013">
    <property type="component" value="Unassembled WGS sequence"/>
</dbReference>
<dbReference type="OrthoDB" id="6429743at2759"/>
<keyword evidence="2" id="KW-1185">Reference proteome</keyword>
<protein>
    <submittedName>
        <fullName evidence="1">Uncharacterized protein</fullName>
    </submittedName>
</protein>
<proteinExistence type="predicted"/>
<organism evidence="1 2">
    <name type="scientific">Nephila pilipes</name>
    <name type="common">Giant wood spider</name>
    <name type="synonym">Nephila maculata</name>
    <dbReference type="NCBI Taxonomy" id="299642"/>
    <lineage>
        <taxon>Eukaryota</taxon>
        <taxon>Metazoa</taxon>
        <taxon>Ecdysozoa</taxon>
        <taxon>Arthropoda</taxon>
        <taxon>Chelicerata</taxon>
        <taxon>Arachnida</taxon>
        <taxon>Araneae</taxon>
        <taxon>Araneomorphae</taxon>
        <taxon>Entelegynae</taxon>
        <taxon>Araneoidea</taxon>
        <taxon>Nephilidae</taxon>
        <taxon>Nephila</taxon>
    </lineage>
</organism>
<gene>
    <name evidence="1" type="ORF">NPIL_208831</name>
</gene>
<evidence type="ECO:0000313" key="1">
    <source>
        <dbReference type="EMBL" id="GFS39524.1"/>
    </source>
</evidence>